<sequence length="149" mass="15632">MVAGIMALFSLTLIGVFLATVRSGGKSQLAQAVHQEGDFALKRIGSTIRSSQAVSCAGDEINVTTSSGAEIIFSLVADGGLTRVASDSSNFLTGKLAEAGSLNFSCYQGTLGNQVVTISFELNTHPLSSGQVQEQFQQEFATSVSTRQY</sequence>
<evidence type="ECO:0000313" key="1">
    <source>
        <dbReference type="EMBL" id="OGD56648.1"/>
    </source>
</evidence>
<dbReference type="STRING" id="1797460.A3E73_02020"/>
<reference evidence="1 2" key="1">
    <citation type="journal article" date="2016" name="Nat. Commun.">
        <title>Thousands of microbial genomes shed light on interconnected biogeochemical processes in an aquifer system.</title>
        <authorList>
            <person name="Anantharaman K."/>
            <person name="Brown C.T."/>
            <person name="Hug L.A."/>
            <person name="Sharon I."/>
            <person name="Castelle C.J."/>
            <person name="Probst A.J."/>
            <person name="Thomas B.C."/>
            <person name="Singh A."/>
            <person name="Wilkins M.J."/>
            <person name="Karaoz U."/>
            <person name="Brodie E.L."/>
            <person name="Williams K.H."/>
            <person name="Hubbard S.S."/>
            <person name="Banfield J.F."/>
        </authorList>
    </citation>
    <scope>NUCLEOTIDE SEQUENCE [LARGE SCALE GENOMIC DNA]</scope>
</reference>
<gene>
    <name evidence="1" type="ORF">A3E73_02020</name>
</gene>
<evidence type="ECO:0008006" key="3">
    <source>
        <dbReference type="Google" id="ProtNLM"/>
    </source>
</evidence>
<comment type="caution">
    <text evidence="1">The sequence shown here is derived from an EMBL/GenBank/DDBJ whole genome shotgun (WGS) entry which is preliminary data.</text>
</comment>
<proteinExistence type="predicted"/>
<dbReference type="Proteomes" id="UP000176791">
    <property type="component" value="Unassembled WGS sequence"/>
</dbReference>
<name>A0A1F5DNB7_9BACT</name>
<accession>A0A1F5DNB7</accession>
<protein>
    <recommendedName>
        <fullName evidence="3">Type 4 fimbrial biogenesis protein PilX N-terminal domain-containing protein</fullName>
    </recommendedName>
</protein>
<dbReference type="EMBL" id="MEZN01000011">
    <property type="protein sequence ID" value="OGD56648.1"/>
    <property type="molecule type" value="Genomic_DNA"/>
</dbReference>
<dbReference type="AlphaFoldDB" id="A0A1F5DNB7"/>
<organism evidence="1 2">
    <name type="scientific">Candidatus Beckwithbacteria bacterium RIFCSPHIGHO2_12_FULL_47_17</name>
    <dbReference type="NCBI Taxonomy" id="1797460"/>
    <lineage>
        <taxon>Bacteria</taxon>
        <taxon>Candidatus Beckwithiibacteriota</taxon>
    </lineage>
</organism>
<evidence type="ECO:0000313" key="2">
    <source>
        <dbReference type="Proteomes" id="UP000176791"/>
    </source>
</evidence>